<organism evidence="1 2">
    <name type="scientific">Nocardia vinacea</name>
    <dbReference type="NCBI Taxonomy" id="96468"/>
    <lineage>
        <taxon>Bacteria</taxon>
        <taxon>Bacillati</taxon>
        <taxon>Actinomycetota</taxon>
        <taxon>Actinomycetes</taxon>
        <taxon>Mycobacteriales</taxon>
        <taxon>Nocardiaceae</taxon>
        <taxon>Nocardia</taxon>
    </lineage>
</organism>
<evidence type="ECO:0000313" key="1">
    <source>
        <dbReference type="EMBL" id="WUV48351.1"/>
    </source>
</evidence>
<gene>
    <name evidence="1" type="ORF">OG563_09225</name>
</gene>
<evidence type="ECO:0008006" key="3">
    <source>
        <dbReference type="Google" id="ProtNLM"/>
    </source>
</evidence>
<dbReference type="PANTHER" id="PTHR34069:SF2">
    <property type="entry name" value="BETA-KETOACYL-[ACYL-CARRIER-PROTEIN] SYNTHASE III"/>
    <property type="match status" value="1"/>
</dbReference>
<dbReference type="Proteomes" id="UP001432062">
    <property type="component" value="Chromosome"/>
</dbReference>
<protein>
    <recommendedName>
        <fullName evidence="3">Beta-ketoacyl-[acyl-carrier-protein] synthase III N-terminal domain-containing protein</fullName>
    </recommendedName>
</protein>
<dbReference type="Gene3D" id="3.40.47.10">
    <property type="match status" value="1"/>
</dbReference>
<sequence>MPTTILAAAINADLDTGSYFELAARAATSCLEQAGIAPEQVGMLINAGVFRDQNISEPAVSALIQKRVGIGLEYAPGRVPAFSFDLMNGGTGLLHAIATAECFLVSGEVSYALLVAGDTHPSTERHIDGFPYSTSAAAILLGTSSTTGGFGTLHTTDTAGPADPTAWVALGEVGANGRSAMSTRAGADDLVELAAVAVRDCLTAEGLDVADFTEGRAVLLAPTWTLAFRARLAAALGFTPESVVGVDPSVDNPYSAAPVHAYVSARDSGALDAARTVLFLAADDTSAACLAYHQHAFAHAGSQ</sequence>
<dbReference type="PANTHER" id="PTHR34069">
    <property type="entry name" value="3-OXOACYL-[ACYL-CARRIER-PROTEIN] SYNTHASE 3"/>
    <property type="match status" value="1"/>
</dbReference>
<reference evidence="1" key="1">
    <citation type="submission" date="2022-10" db="EMBL/GenBank/DDBJ databases">
        <title>The complete genomes of actinobacterial strains from the NBC collection.</title>
        <authorList>
            <person name="Joergensen T.S."/>
            <person name="Alvarez Arevalo M."/>
            <person name="Sterndorff E.B."/>
            <person name="Faurdal D."/>
            <person name="Vuksanovic O."/>
            <person name="Mourched A.-S."/>
            <person name="Charusanti P."/>
            <person name="Shaw S."/>
            <person name="Blin K."/>
            <person name="Weber T."/>
        </authorList>
    </citation>
    <scope>NUCLEOTIDE SEQUENCE</scope>
    <source>
        <strain evidence="1">NBC_01482</strain>
    </source>
</reference>
<dbReference type="RefSeq" id="WP_329412693.1">
    <property type="nucleotide sequence ID" value="NZ_CP109441.1"/>
</dbReference>
<dbReference type="SUPFAM" id="SSF53901">
    <property type="entry name" value="Thiolase-like"/>
    <property type="match status" value="1"/>
</dbReference>
<accession>A0ABZ1Z2Q6</accession>
<proteinExistence type="predicted"/>
<evidence type="ECO:0000313" key="2">
    <source>
        <dbReference type="Proteomes" id="UP001432062"/>
    </source>
</evidence>
<keyword evidence="2" id="KW-1185">Reference proteome</keyword>
<name>A0ABZ1Z2Q6_9NOCA</name>
<dbReference type="EMBL" id="CP109441">
    <property type="protein sequence ID" value="WUV48351.1"/>
    <property type="molecule type" value="Genomic_DNA"/>
</dbReference>
<dbReference type="InterPro" id="IPR016039">
    <property type="entry name" value="Thiolase-like"/>
</dbReference>